<dbReference type="PRINTS" id="PR00320">
    <property type="entry name" value="GPROTEINBRPT"/>
</dbReference>
<feature type="compositionally biased region" description="Low complexity" evidence="4">
    <location>
        <begin position="27"/>
        <end position="36"/>
    </location>
</feature>
<keyword evidence="1 3" id="KW-0853">WD repeat</keyword>
<feature type="repeat" description="WD" evidence="3">
    <location>
        <begin position="587"/>
        <end position="621"/>
    </location>
</feature>
<dbReference type="AlphaFoldDB" id="A0AAV0DTJ1"/>
<dbReference type="PANTHER" id="PTHR14221:SF67">
    <property type="entry name" value="WD REPEAT-CONTAINING PROTEIN 44-LIKE"/>
    <property type="match status" value="1"/>
</dbReference>
<proteinExistence type="predicted"/>
<dbReference type="Proteomes" id="UP001152523">
    <property type="component" value="Unassembled WGS sequence"/>
</dbReference>
<dbReference type="InterPro" id="IPR036322">
    <property type="entry name" value="WD40_repeat_dom_sf"/>
</dbReference>
<accession>A0AAV0DTJ1</accession>
<dbReference type="Gene3D" id="2.130.10.10">
    <property type="entry name" value="YVTN repeat-like/Quinoprotein amine dehydrogenase"/>
    <property type="match status" value="2"/>
</dbReference>
<gene>
    <name evidence="5" type="ORF">CEPIT_LOCUS18213</name>
</gene>
<keyword evidence="2" id="KW-0677">Repeat</keyword>
<evidence type="ECO:0000256" key="4">
    <source>
        <dbReference type="SAM" id="MobiDB-lite"/>
    </source>
</evidence>
<dbReference type="InterPro" id="IPR001680">
    <property type="entry name" value="WD40_rpt"/>
</dbReference>
<evidence type="ECO:0000256" key="2">
    <source>
        <dbReference type="ARBA" id="ARBA00022737"/>
    </source>
</evidence>
<evidence type="ECO:0000313" key="5">
    <source>
        <dbReference type="EMBL" id="CAH9108021.1"/>
    </source>
</evidence>
<dbReference type="InterPro" id="IPR015943">
    <property type="entry name" value="WD40/YVTN_repeat-like_dom_sf"/>
</dbReference>
<organism evidence="5 6">
    <name type="scientific">Cuscuta epithymum</name>
    <dbReference type="NCBI Taxonomy" id="186058"/>
    <lineage>
        <taxon>Eukaryota</taxon>
        <taxon>Viridiplantae</taxon>
        <taxon>Streptophyta</taxon>
        <taxon>Embryophyta</taxon>
        <taxon>Tracheophyta</taxon>
        <taxon>Spermatophyta</taxon>
        <taxon>Magnoliopsida</taxon>
        <taxon>eudicotyledons</taxon>
        <taxon>Gunneridae</taxon>
        <taxon>Pentapetalae</taxon>
        <taxon>asterids</taxon>
        <taxon>lamiids</taxon>
        <taxon>Solanales</taxon>
        <taxon>Convolvulaceae</taxon>
        <taxon>Cuscuteae</taxon>
        <taxon>Cuscuta</taxon>
        <taxon>Cuscuta subgen. Cuscuta</taxon>
    </lineage>
</organism>
<feature type="compositionally biased region" description="Basic and acidic residues" evidence="4">
    <location>
        <begin position="381"/>
        <end position="394"/>
    </location>
</feature>
<dbReference type="FunFam" id="2.130.10.10:FF:000329">
    <property type="entry name" value="WD repeat-containing protein 44"/>
    <property type="match status" value="1"/>
</dbReference>
<feature type="region of interest" description="Disordered" evidence="4">
    <location>
        <begin position="381"/>
        <end position="406"/>
    </location>
</feature>
<feature type="compositionally biased region" description="Low complexity" evidence="4">
    <location>
        <begin position="176"/>
        <end position="186"/>
    </location>
</feature>
<dbReference type="Pfam" id="PF00400">
    <property type="entry name" value="WD40"/>
    <property type="match status" value="4"/>
</dbReference>
<dbReference type="PROSITE" id="PS50082">
    <property type="entry name" value="WD_REPEATS_2"/>
    <property type="match status" value="3"/>
</dbReference>
<dbReference type="SUPFAM" id="SSF50978">
    <property type="entry name" value="WD40 repeat-like"/>
    <property type="match status" value="1"/>
</dbReference>
<feature type="region of interest" description="Disordered" evidence="4">
    <location>
        <begin position="27"/>
        <end position="48"/>
    </location>
</feature>
<protein>
    <recommendedName>
        <fullName evidence="7">WD repeat-containing protein 44</fullName>
    </recommendedName>
</protein>
<evidence type="ECO:0008006" key="7">
    <source>
        <dbReference type="Google" id="ProtNLM"/>
    </source>
</evidence>
<evidence type="ECO:0000256" key="1">
    <source>
        <dbReference type="ARBA" id="ARBA00022574"/>
    </source>
</evidence>
<evidence type="ECO:0000256" key="3">
    <source>
        <dbReference type="PROSITE-ProRule" id="PRU00221"/>
    </source>
</evidence>
<dbReference type="SMART" id="SM00320">
    <property type="entry name" value="WD40"/>
    <property type="match status" value="6"/>
</dbReference>
<keyword evidence="6" id="KW-1185">Reference proteome</keyword>
<dbReference type="PROSITE" id="PS50294">
    <property type="entry name" value="WD_REPEATS_REGION"/>
    <property type="match status" value="3"/>
</dbReference>
<reference evidence="5" key="1">
    <citation type="submission" date="2022-07" db="EMBL/GenBank/DDBJ databases">
        <authorList>
            <person name="Macas J."/>
            <person name="Novak P."/>
            <person name="Neumann P."/>
        </authorList>
    </citation>
    <scope>NUCLEOTIDE SEQUENCE</scope>
</reference>
<dbReference type="EMBL" id="CAMAPF010000145">
    <property type="protein sequence ID" value="CAH9108021.1"/>
    <property type="molecule type" value="Genomic_DNA"/>
</dbReference>
<feature type="repeat" description="WD" evidence="3">
    <location>
        <begin position="436"/>
        <end position="477"/>
    </location>
</feature>
<name>A0AAV0DTJ1_9ASTE</name>
<feature type="repeat" description="WD" evidence="3">
    <location>
        <begin position="547"/>
        <end position="587"/>
    </location>
</feature>
<comment type="caution">
    <text evidence="5">The sequence shown here is derived from an EMBL/GenBank/DDBJ whole genome shotgun (WGS) entry which is preliminary data.</text>
</comment>
<sequence>MMSSAGDEEEEDECFHDSFDRLISSSNTSCSSSALPSDEEEDRFLSHSGSPNYACPNALSIPCFPVGASDNYDVWISEPSSVDERRLSLLRRIGLNRDPSILRHRPSLSAAEGSSPGDAKDFFGESEWSDHLRSGIDKGEHCLTPESNNSRSSNKISRVPGVVRSKSECNRHSSHYRSSSSSPVIHRSTDKATIGSIHPWSSEADAASVVDPVAVNTSQIHSLSVSDVYQMKTGIGSPLADSVSQKTPTGCNFGNVEEALRSTLVEDAFETPVCIIKDLDNGKAFVVNEVSEDGTWNKLKELGTGRQLTMEEFEICVGTSPIVQELMRRQNVEDGGKDGLNSNSNGGSGSGFKLKRTGNWLKNIKNVANSVAGYKDWLGSDEKDASSHSSEKGGRRSSSATDDSQDVSFHGLERVKVRQYGKSCKDITALYKIQEIQAHSGSIWSMKFSLDGKYLASAGEDCVIHVWQVTESERKNDLLDKPEDPNTNLLLLMNGSPELASISPNFDGHMERKRRGRPSISRKSASFDHVVMPETVFALSEKPTCSFQGHLNDVLDLSWSKSQHLLSSSMDKTVRLWHLSSNSCLKIFSHSDYVTCIQFNPVDDRYFISGSLDAKVRIWSIPDRQVVDWNDLHEMITAASYTPDGQRALVGSYKGSCHLYNTSENKLQQKDHINLQNKKKKSHQKKITGFQFVPGSTTEVLVTSSDSRIRVIDGVDLVHKFKGFRNTNSQISASLTADGKYVVCASEDSCVYVWKHEGPSRPGRNRGVTVTQAYENFYCQDVSVAIPWPGMSGTSRFPINSSTGQNGRSINSHDEVLATNHPTTPAEDTNGTISSAMSSYFFDKMSATWPEEKLISATKTSRRAKVDASIDITGGLNQIKPAWGLVILTASVHGEIKTFQNFGLPFRI</sequence>
<dbReference type="InterPro" id="IPR040324">
    <property type="entry name" value="WDR44/Dgr2"/>
</dbReference>
<feature type="region of interest" description="Disordered" evidence="4">
    <location>
        <begin position="136"/>
        <end position="187"/>
    </location>
</feature>
<evidence type="ECO:0000313" key="6">
    <source>
        <dbReference type="Proteomes" id="UP001152523"/>
    </source>
</evidence>
<dbReference type="PANTHER" id="PTHR14221">
    <property type="entry name" value="WD REPEAT DOMAIN 44"/>
    <property type="match status" value="1"/>
</dbReference>
<dbReference type="InterPro" id="IPR020472">
    <property type="entry name" value="WD40_PAC1"/>
</dbReference>